<comment type="caution">
    <text evidence="2">The sequence shown here is derived from an EMBL/GenBank/DDBJ whole genome shotgun (WGS) entry which is preliminary data.</text>
</comment>
<evidence type="ECO:0000313" key="3">
    <source>
        <dbReference type="Proteomes" id="UP000031980"/>
    </source>
</evidence>
<name>A0A0C3RI79_9PORP</name>
<sequence>MRNCTIPASVLATVLVVCMLMLLVVLSVISLWYIELALRYQSEQRERYRAHIESAFVLYALDSTLTERLREDRTYLLYEGDSSSRVQYTSGKWGLYEAVTVKVRNGTRGTRIFGKRREGEYGTTLFLPEYGRTLSLAGKTYVKGDARIPRNGIVYTQVRSVFFGGEKVDARNIKQSLEEFPLPEKEYVDGIQKLFSLDGYPLLAGNEYLHRSFTDSLLCFETGEYLSGVDMRGRVILYTPGELFLERDNRLENLIVVARKVEIAAGFQGSLQVFARDSILLEDEVRLSPGSGLWVSGENDRRLIRLGKYCEVNGYIIVSGHDEESEVPSANYFQSKSSRVRGLVYVDGIAEVHGVVSGSLYARSCYYFAPEGFYSGILYDVALLETSLVSYPFWMGKNYERKEVRWVD</sequence>
<feature type="transmembrane region" description="Helical" evidence="1">
    <location>
        <begin position="12"/>
        <end position="34"/>
    </location>
</feature>
<protein>
    <submittedName>
        <fullName evidence="2">Uncharacterized protein</fullName>
    </submittedName>
</protein>
<keyword evidence="1" id="KW-0472">Membrane</keyword>
<dbReference type="Proteomes" id="UP000031980">
    <property type="component" value="Unassembled WGS sequence"/>
</dbReference>
<organism evidence="2 3">
    <name type="scientific">Sanguibacteroides justesenii</name>
    <dbReference type="NCBI Taxonomy" id="1547597"/>
    <lineage>
        <taxon>Bacteria</taxon>
        <taxon>Pseudomonadati</taxon>
        <taxon>Bacteroidota</taxon>
        <taxon>Bacteroidia</taxon>
        <taxon>Bacteroidales</taxon>
        <taxon>Porphyromonadaceae</taxon>
        <taxon>Sanguibacteroides</taxon>
    </lineage>
</organism>
<keyword evidence="3" id="KW-1185">Reference proteome</keyword>
<reference evidence="2 3" key="1">
    <citation type="submission" date="2014-07" db="EMBL/GenBank/DDBJ databases">
        <title>Porphyromonadaceae bacterium OUH 308042 = ATCC BAA-2681 = DSM 28342 draft genome.</title>
        <authorList>
            <person name="Sydenham T.V."/>
            <person name="Hasman H."/>
            <person name="Justensen U.S."/>
        </authorList>
    </citation>
    <scope>NUCLEOTIDE SEQUENCE [LARGE SCALE GENOMIC DNA]</scope>
    <source>
        <strain evidence="2 3">OUH 308042</strain>
    </source>
</reference>
<dbReference type="EMBL" id="JPIU01000024">
    <property type="protein sequence ID" value="KIO47111.1"/>
    <property type="molecule type" value="Genomic_DNA"/>
</dbReference>
<gene>
    <name evidence="2" type="ORF">BA92_01285</name>
</gene>
<dbReference type="RefSeq" id="WP_041504731.1">
    <property type="nucleotide sequence ID" value="NZ_JPIU01000024.1"/>
</dbReference>
<dbReference type="AlphaFoldDB" id="A0A0C3RI79"/>
<evidence type="ECO:0000256" key="1">
    <source>
        <dbReference type="SAM" id="Phobius"/>
    </source>
</evidence>
<accession>A0A0C3RI79</accession>
<keyword evidence="1" id="KW-0812">Transmembrane</keyword>
<keyword evidence="1" id="KW-1133">Transmembrane helix</keyword>
<evidence type="ECO:0000313" key="2">
    <source>
        <dbReference type="EMBL" id="KIO47111.1"/>
    </source>
</evidence>
<proteinExistence type="predicted"/>